<proteinExistence type="predicted"/>
<accession>A0A9W9YL27</accession>
<evidence type="ECO:0000313" key="3">
    <source>
        <dbReference type="Proteomes" id="UP001163046"/>
    </source>
</evidence>
<comment type="caution">
    <text evidence="2">The sequence shown here is derived from an EMBL/GenBank/DDBJ whole genome shotgun (WGS) entry which is preliminary data.</text>
</comment>
<dbReference type="PANTHER" id="PTHR31800">
    <property type="entry name" value="COILED-COIL DOMAIN-CONTAINING PROTEIN 32"/>
    <property type="match status" value="1"/>
</dbReference>
<gene>
    <name evidence="2" type="ORF">OS493_027006</name>
</gene>
<dbReference type="InterPro" id="IPR028039">
    <property type="entry name" value="CCDC32"/>
</dbReference>
<sequence length="158" mass="17961">MADDVNFGVSRSSTESTVPPTFSGHIGWVEFEESDKESKCINCTAEEKVSAGNGQYISRLERELQKLQDKNRKPISSKDMIKTLQEAKDSHMKQLMDRTEQSEIFLTDDSETNENSCCFPLYRAVFPKQPLSNEELECLVEDGSDEDNNRSVNHETKT</sequence>
<feature type="region of interest" description="Disordered" evidence="1">
    <location>
        <begin position="1"/>
        <end position="24"/>
    </location>
</feature>
<dbReference type="GO" id="GO:0044782">
    <property type="term" value="P:cilium organization"/>
    <property type="evidence" value="ECO:0007669"/>
    <property type="project" value="TreeGrafter"/>
</dbReference>
<feature type="compositionally biased region" description="Polar residues" evidence="1">
    <location>
        <begin position="9"/>
        <end position="20"/>
    </location>
</feature>
<dbReference type="AlphaFoldDB" id="A0A9W9YL27"/>
<evidence type="ECO:0000313" key="2">
    <source>
        <dbReference type="EMBL" id="KAJ7356080.1"/>
    </source>
</evidence>
<reference evidence="2" key="1">
    <citation type="submission" date="2023-01" db="EMBL/GenBank/DDBJ databases">
        <title>Genome assembly of the deep-sea coral Lophelia pertusa.</title>
        <authorList>
            <person name="Herrera S."/>
            <person name="Cordes E."/>
        </authorList>
    </citation>
    <scope>NUCLEOTIDE SEQUENCE</scope>
    <source>
        <strain evidence="2">USNM1676648</strain>
        <tissue evidence="2">Polyp</tissue>
    </source>
</reference>
<dbReference type="Pfam" id="PF14989">
    <property type="entry name" value="CCDC32"/>
    <property type="match status" value="1"/>
</dbReference>
<keyword evidence="3" id="KW-1185">Reference proteome</keyword>
<name>A0A9W9YL27_9CNID</name>
<dbReference type="EMBL" id="MU827325">
    <property type="protein sequence ID" value="KAJ7356080.1"/>
    <property type="molecule type" value="Genomic_DNA"/>
</dbReference>
<dbReference type="OrthoDB" id="5982503at2759"/>
<protein>
    <submittedName>
        <fullName evidence="2">Uncharacterized protein</fullName>
    </submittedName>
</protein>
<evidence type="ECO:0000256" key="1">
    <source>
        <dbReference type="SAM" id="MobiDB-lite"/>
    </source>
</evidence>
<dbReference type="PANTHER" id="PTHR31800:SF1">
    <property type="entry name" value="COILED-COIL DOMAIN-CONTAINING PROTEIN 32"/>
    <property type="match status" value="1"/>
</dbReference>
<dbReference type="Proteomes" id="UP001163046">
    <property type="component" value="Unassembled WGS sequence"/>
</dbReference>
<organism evidence="2 3">
    <name type="scientific">Desmophyllum pertusum</name>
    <dbReference type="NCBI Taxonomy" id="174260"/>
    <lineage>
        <taxon>Eukaryota</taxon>
        <taxon>Metazoa</taxon>
        <taxon>Cnidaria</taxon>
        <taxon>Anthozoa</taxon>
        <taxon>Hexacorallia</taxon>
        <taxon>Scleractinia</taxon>
        <taxon>Caryophylliina</taxon>
        <taxon>Caryophylliidae</taxon>
        <taxon>Desmophyllum</taxon>
    </lineage>
</organism>